<organism evidence="4 5">
    <name type="scientific">Shewanella benthica</name>
    <dbReference type="NCBI Taxonomy" id="43661"/>
    <lineage>
        <taxon>Bacteria</taxon>
        <taxon>Pseudomonadati</taxon>
        <taxon>Pseudomonadota</taxon>
        <taxon>Gammaproteobacteria</taxon>
        <taxon>Alteromonadales</taxon>
        <taxon>Shewanellaceae</taxon>
        <taxon>Shewanella</taxon>
    </lineage>
</organism>
<dbReference type="PANTHER" id="PTHR43877:SF2">
    <property type="entry name" value="AMINOALKYLPHOSPHONATE N-ACETYLTRANSFERASE-RELATED"/>
    <property type="match status" value="1"/>
</dbReference>
<proteinExistence type="predicted"/>
<feature type="domain" description="N-acetyltransferase" evidence="3">
    <location>
        <begin position="29"/>
        <end position="175"/>
    </location>
</feature>
<dbReference type="CDD" id="cd04301">
    <property type="entry name" value="NAT_SF"/>
    <property type="match status" value="1"/>
</dbReference>
<evidence type="ECO:0000259" key="3">
    <source>
        <dbReference type="PROSITE" id="PS51186"/>
    </source>
</evidence>
<evidence type="ECO:0000313" key="4">
    <source>
        <dbReference type="EMBL" id="SQH75408.1"/>
    </source>
</evidence>
<dbReference type="Gene3D" id="3.40.630.30">
    <property type="match status" value="1"/>
</dbReference>
<dbReference type="SUPFAM" id="SSF55729">
    <property type="entry name" value="Acyl-CoA N-acyltransferases (Nat)"/>
    <property type="match status" value="1"/>
</dbReference>
<keyword evidence="1 4" id="KW-0808">Transferase</keyword>
<dbReference type="InterPro" id="IPR016181">
    <property type="entry name" value="Acyl_CoA_acyltransferase"/>
</dbReference>
<dbReference type="AlphaFoldDB" id="A0A330M0G2"/>
<protein>
    <submittedName>
        <fullName evidence="4">Acetyltransferase</fullName>
    </submittedName>
</protein>
<keyword evidence="2" id="KW-0012">Acyltransferase</keyword>
<dbReference type="Proteomes" id="UP000250123">
    <property type="component" value="Chromosome SHEWBE"/>
</dbReference>
<evidence type="ECO:0000256" key="2">
    <source>
        <dbReference type="ARBA" id="ARBA00023315"/>
    </source>
</evidence>
<dbReference type="GO" id="GO:0016747">
    <property type="term" value="F:acyltransferase activity, transferring groups other than amino-acyl groups"/>
    <property type="evidence" value="ECO:0007669"/>
    <property type="project" value="InterPro"/>
</dbReference>
<dbReference type="PROSITE" id="PS51186">
    <property type="entry name" value="GNAT"/>
    <property type="match status" value="1"/>
</dbReference>
<dbReference type="EMBL" id="LS483452">
    <property type="protein sequence ID" value="SQH75408.1"/>
    <property type="molecule type" value="Genomic_DNA"/>
</dbReference>
<accession>A0A330M0G2</accession>
<evidence type="ECO:0000256" key="1">
    <source>
        <dbReference type="ARBA" id="ARBA00022679"/>
    </source>
</evidence>
<dbReference type="InterPro" id="IPR000182">
    <property type="entry name" value="GNAT_dom"/>
</dbReference>
<gene>
    <name evidence="4" type="ORF">SHEWBE_1442</name>
</gene>
<sequence length="175" mass="20077">MLEYLQKMEPSSVKSNVQSSVELNMQTNVQLRKGQPSDLLALVRFNQAMALETENLSLDEALLTKGVNALLSEPEKGFYLVAEADGEIVGSLMVTFEWSDWRALNYYWIQSVYIRPENRRQGIYGKLYQQVKTIAAENGGAASFRLYVEQENTKAQQTYQAQGMEQSYYLMYEEK</sequence>
<evidence type="ECO:0000313" key="5">
    <source>
        <dbReference type="Proteomes" id="UP000250123"/>
    </source>
</evidence>
<dbReference type="KEGG" id="sbk:SHEWBE_1442"/>
<reference evidence="5" key="1">
    <citation type="submission" date="2018-06" db="EMBL/GenBank/DDBJ databases">
        <authorList>
            <person name="Cea G.-C."/>
            <person name="William W."/>
        </authorList>
    </citation>
    <scope>NUCLEOTIDE SEQUENCE [LARGE SCALE GENOMIC DNA]</scope>
    <source>
        <strain evidence="5">DB21MT-2</strain>
    </source>
</reference>
<dbReference type="PANTHER" id="PTHR43877">
    <property type="entry name" value="AMINOALKYLPHOSPHONATE N-ACETYLTRANSFERASE-RELATED-RELATED"/>
    <property type="match status" value="1"/>
</dbReference>
<dbReference type="Pfam" id="PF00583">
    <property type="entry name" value="Acetyltransf_1"/>
    <property type="match status" value="1"/>
</dbReference>
<dbReference type="InterPro" id="IPR050832">
    <property type="entry name" value="Bact_Acetyltransf"/>
</dbReference>
<name>A0A330M0G2_9GAMM</name>